<gene>
    <name evidence="4" type="ORF">DL89DRAFT_107770</name>
</gene>
<name>A0A1Y1WEX0_9FUNG</name>
<evidence type="ECO:0000313" key="5">
    <source>
        <dbReference type="Proteomes" id="UP000193922"/>
    </source>
</evidence>
<protein>
    <submittedName>
        <fullName evidence="4">Uncharacterized protein</fullName>
    </submittedName>
</protein>
<sequence length="226" mass="23722">MALYLTMQLLLLPLPPSPMIRSFQQTRLPPLQLLCQPRNRQQRRARWSKTSKGTGLKRPVSTRVTGAGTCTSVVGSEPAAAVAADAAAMPDADADATVLSAVVATSEASDSDAAAADSAADADAVAAAPDAAAVAAALMLLLLLPILLILLAVGAPVELVPERGQLVRLVNLQMLMTFPLSQSSTVRVLLLLVWLPWSLPPMEFLALAPASTTTRTSGMRPIVYAY</sequence>
<dbReference type="Proteomes" id="UP000193922">
    <property type="component" value="Unassembled WGS sequence"/>
</dbReference>
<organism evidence="4 5">
    <name type="scientific">Linderina pennispora</name>
    <dbReference type="NCBI Taxonomy" id="61395"/>
    <lineage>
        <taxon>Eukaryota</taxon>
        <taxon>Fungi</taxon>
        <taxon>Fungi incertae sedis</taxon>
        <taxon>Zoopagomycota</taxon>
        <taxon>Kickxellomycotina</taxon>
        <taxon>Kickxellomycetes</taxon>
        <taxon>Kickxellales</taxon>
        <taxon>Kickxellaceae</taxon>
        <taxon>Linderina</taxon>
    </lineage>
</organism>
<keyword evidence="2" id="KW-0812">Transmembrane</keyword>
<comment type="caution">
    <text evidence="4">The sequence shown here is derived from an EMBL/GenBank/DDBJ whole genome shotgun (WGS) entry which is preliminary data.</text>
</comment>
<feature type="transmembrane region" description="Helical" evidence="2">
    <location>
        <begin position="174"/>
        <end position="197"/>
    </location>
</feature>
<dbReference type="AlphaFoldDB" id="A0A1Y1WEX0"/>
<keyword evidence="5" id="KW-1185">Reference proteome</keyword>
<evidence type="ECO:0000256" key="1">
    <source>
        <dbReference type="SAM" id="MobiDB-lite"/>
    </source>
</evidence>
<accession>A0A1Y1WEX0</accession>
<evidence type="ECO:0000313" key="4">
    <source>
        <dbReference type="EMBL" id="ORX72079.1"/>
    </source>
</evidence>
<keyword evidence="2" id="KW-0472">Membrane</keyword>
<keyword evidence="2" id="KW-1133">Transmembrane helix</keyword>
<feature type="signal peptide" evidence="3">
    <location>
        <begin position="1"/>
        <end position="22"/>
    </location>
</feature>
<reference evidence="4 5" key="1">
    <citation type="submission" date="2016-07" db="EMBL/GenBank/DDBJ databases">
        <title>Pervasive Adenine N6-methylation of Active Genes in Fungi.</title>
        <authorList>
            <consortium name="DOE Joint Genome Institute"/>
            <person name="Mondo S.J."/>
            <person name="Dannebaum R.O."/>
            <person name="Kuo R.C."/>
            <person name="Labutti K."/>
            <person name="Haridas S."/>
            <person name="Kuo A."/>
            <person name="Salamov A."/>
            <person name="Ahrendt S.R."/>
            <person name="Lipzen A."/>
            <person name="Sullivan W."/>
            <person name="Andreopoulos W.B."/>
            <person name="Clum A."/>
            <person name="Lindquist E."/>
            <person name="Daum C."/>
            <person name="Ramamoorthy G.K."/>
            <person name="Gryganskyi A."/>
            <person name="Culley D."/>
            <person name="Magnuson J.K."/>
            <person name="James T.Y."/>
            <person name="O'Malley M.A."/>
            <person name="Stajich J.E."/>
            <person name="Spatafora J.W."/>
            <person name="Visel A."/>
            <person name="Grigoriev I.V."/>
        </authorList>
    </citation>
    <scope>NUCLEOTIDE SEQUENCE [LARGE SCALE GENOMIC DNA]</scope>
    <source>
        <strain evidence="4 5">ATCC 12442</strain>
    </source>
</reference>
<dbReference type="GeneID" id="63799710"/>
<feature type="transmembrane region" description="Helical" evidence="2">
    <location>
        <begin position="131"/>
        <end position="153"/>
    </location>
</feature>
<feature type="compositionally biased region" description="Basic residues" evidence="1">
    <location>
        <begin position="40"/>
        <end position="49"/>
    </location>
</feature>
<keyword evidence="3" id="KW-0732">Signal</keyword>
<evidence type="ECO:0000256" key="3">
    <source>
        <dbReference type="SAM" id="SignalP"/>
    </source>
</evidence>
<evidence type="ECO:0000256" key="2">
    <source>
        <dbReference type="SAM" id="Phobius"/>
    </source>
</evidence>
<feature type="region of interest" description="Disordered" evidence="1">
    <location>
        <begin position="38"/>
        <end position="61"/>
    </location>
</feature>
<feature type="chain" id="PRO_5012756406" evidence="3">
    <location>
        <begin position="23"/>
        <end position="226"/>
    </location>
</feature>
<dbReference type="RefSeq" id="XP_040745503.1">
    <property type="nucleotide sequence ID" value="XM_040883062.1"/>
</dbReference>
<dbReference type="EMBL" id="MCFD01000003">
    <property type="protein sequence ID" value="ORX72079.1"/>
    <property type="molecule type" value="Genomic_DNA"/>
</dbReference>
<proteinExistence type="predicted"/>